<evidence type="ECO:0000256" key="6">
    <source>
        <dbReference type="SAM" id="SignalP"/>
    </source>
</evidence>
<dbReference type="PANTHER" id="PTHR43765">
    <property type="entry name" value="2-DEHYDROPANTOATE 2-REDUCTASE-RELATED"/>
    <property type="match status" value="1"/>
</dbReference>
<evidence type="ECO:0000313" key="9">
    <source>
        <dbReference type="EMBL" id="BCS22917.1"/>
    </source>
</evidence>
<evidence type="ECO:0000256" key="4">
    <source>
        <dbReference type="ARBA" id="ARBA00023002"/>
    </source>
</evidence>
<dbReference type="GO" id="GO:0005739">
    <property type="term" value="C:mitochondrion"/>
    <property type="evidence" value="ECO:0007669"/>
    <property type="project" value="TreeGrafter"/>
</dbReference>
<dbReference type="InterPro" id="IPR008927">
    <property type="entry name" value="6-PGluconate_DH-like_C_sf"/>
</dbReference>
<dbReference type="FunFam" id="1.10.1040.10:FF:000038">
    <property type="entry name" value="Probable 2-dehydropantoate 2-reductase"/>
    <property type="match status" value="1"/>
</dbReference>
<feature type="signal peptide" evidence="6">
    <location>
        <begin position="1"/>
        <end position="23"/>
    </location>
</feature>
<dbReference type="Gene3D" id="3.40.50.720">
    <property type="entry name" value="NAD(P)-binding Rossmann-like Domain"/>
    <property type="match status" value="1"/>
</dbReference>
<dbReference type="Gene3D" id="1.10.1040.10">
    <property type="entry name" value="N-(1-d-carboxylethyl)-l-norvaline Dehydrogenase, domain 2"/>
    <property type="match status" value="1"/>
</dbReference>
<dbReference type="Proteomes" id="UP000654913">
    <property type="component" value="Chromosome 3"/>
</dbReference>
<dbReference type="AlphaFoldDB" id="A0A7R8ALP7"/>
<evidence type="ECO:0000256" key="1">
    <source>
        <dbReference type="ARBA" id="ARBA00007870"/>
    </source>
</evidence>
<feature type="domain" description="Ketopantoate reductase N-terminal" evidence="7">
    <location>
        <begin position="66"/>
        <end position="267"/>
    </location>
</feature>
<dbReference type="NCBIfam" id="TIGR00745">
    <property type="entry name" value="apbA_panE"/>
    <property type="match status" value="1"/>
</dbReference>
<dbReference type="InterPro" id="IPR050838">
    <property type="entry name" value="Ketopantoate_reductase"/>
</dbReference>
<reference evidence="9" key="1">
    <citation type="submission" date="2021-01" db="EMBL/GenBank/DDBJ databases">
        <authorList>
            <consortium name="Aspergillus puulaauensis MK2 genome sequencing consortium"/>
            <person name="Kazuki M."/>
            <person name="Futagami T."/>
        </authorList>
    </citation>
    <scope>NUCLEOTIDE SEQUENCE</scope>
    <source>
        <strain evidence="9">MK2</strain>
    </source>
</reference>
<keyword evidence="3" id="KW-0521">NADP</keyword>
<reference evidence="9" key="2">
    <citation type="submission" date="2021-02" db="EMBL/GenBank/DDBJ databases">
        <title>Aspergillus puulaauensis MK2 genome sequence.</title>
        <authorList>
            <person name="Futagami T."/>
            <person name="Mori K."/>
            <person name="Kadooka C."/>
            <person name="Tanaka T."/>
        </authorList>
    </citation>
    <scope>NUCLEOTIDE SEQUENCE</scope>
    <source>
        <strain evidence="9">MK2</strain>
    </source>
</reference>
<keyword evidence="10" id="KW-1185">Reference proteome</keyword>
<evidence type="ECO:0000256" key="3">
    <source>
        <dbReference type="ARBA" id="ARBA00022857"/>
    </source>
</evidence>
<dbReference type="GO" id="GO:0050661">
    <property type="term" value="F:NADP binding"/>
    <property type="evidence" value="ECO:0007669"/>
    <property type="project" value="TreeGrafter"/>
</dbReference>
<dbReference type="SUPFAM" id="SSF51735">
    <property type="entry name" value="NAD(P)-binding Rossmann-fold domains"/>
    <property type="match status" value="1"/>
</dbReference>
<dbReference type="Pfam" id="PF08546">
    <property type="entry name" value="ApbA_C"/>
    <property type="match status" value="1"/>
</dbReference>
<evidence type="ECO:0000259" key="7">
    <source>
        <dbReference type="Pfam" id="PF02558"/>
    </source>
</evidence>
<keyword evidence="4" id="KW-0560">Oxidoreductase</keyword>
<accession>A0A7R8ALP7</accession>
<dbReference type="OrthoDB" id="73846at2759"/>
<dbReference type="GeneID" id="64972922"/>
<dbReference type="Pfam" id="PF02558">
    <property type="entry name" value="ApbA"/>
    <property type="match status" value="1"/>
</dbReference>
<name>A0A7R8ALP7_9EURO</name>
<dbReference type="InterPro" id="IPR003710">
    <property type="entry name" value="ApbA"/>
</dbReference>
<evidence type="ECO:0000256" key="5">
    <source>
        <dbReference type="ARBA" id="ARBA00032024"/>
    </source>
</evidence>
<comment type="similarity">
    <text evidence="1">Belongs to the ketopantoate reductase family.</text>
</comment>
<organism evidence="9 10">
    <name type="scientific">Aspergillus puulaauensis</name>
    <dbReference type="NCBI Taxonomy" id="1220207"/>
    <lineage>
        <taxon>Eukaryota</taxon>
        <taxon>Fungi</taxon>
        <taxon>Dikarya</taxon>
        <taxon>Ascomycota</taxon>
        <taxon>Pezizomycotina</taxon>
        <taxon>Eurotiomycetes</taxon>
        <taxon>Eurotiomycetidae</taxon>
        <taxon>Eurotiales</taxon>
        <taxon>Aspergillaceae</taxon>
        <taxon>Aspergillus</taxon>
    </lineage>
</organism>
<protein>
    <recommendedName>
        <fullName evidence="2">2-dehydropantoate 2-reductase</fullName>
        <ecNumber evidence="2">1.1.1.169</ecNumber>
    </recommendedName>
    <alternativeName>
        <fullName evidence="5">Ketopantoate reductase</fullName>
    </alternativeName>
</protein>
<dbReference type="InterPro" id="IPR013328">
    <property type="entry name" value="6PGD_dom2"/>
</dbReference>
<dbReference type="EC" id="1.1.1.169" evidence="2"/>
<dbReference type="GO" id="GO:0015940">
    <property type="term" value="P:pantothenate biosynthetic process"/>
    <property type="evidence" value="ECO:0007669"/>
    <property type="project" value="InterPro"/>
</dbReference>
<feature type="chain" id="PRO_5031226158" description="2-dehydropantoate 2-reductase" evidence="6">
    <location>
        <begin position="24"/>
        <end position="466"/>
    </location>
</feature>
<evidence type="ECO:0000259" key="8">
    <source>
        <dbReference type="Pfam" id="PF08546"/>
    </source>
</evidence>
<dbReference type="SUPFAM" id="SSF48179">
    <property type="entry name" value="6-phosphogluconate dehydrogenase C-terminal domain-like"/>
    <property type="match status" value="1"/>
</dbReference>
<dbReference type="InterPro" id="IPR036291">
    <property type="entry name" value="NAD(P)-bd_dom_sf"/>
</dbReference>
<gene>
    <name evidence="9" type="ORF">APUU_31142A</name>
</gene>
<dbReference type="RefSeq" id="XP_041555111.1">
    <property type="nucleotide sequence ID" value="XM_041702313.1"/>
</dbReference>
<evidence type="ECO:0000256" key="2">
    <source>
        <dbReference type="ARBA" id="ARBA00013014"/>
    </source>
</evidence>
<dbReference type="EMBL" id="AP024445">
    <property type="protein sequence ID" value="BCS22917.1"/>
    <property type="molecule type" value="Genomic_DNA"/>
</dbReference>
<proteinExistence type="inferred from homology"/>
<dbReference type="PANTHER" id="PTHR43765:SF2">
    <property type="entry name" value="2-DEHYDROPANTOATE 2-REDUCTASE"/>
    <property type="match status" value="1"/>
</dbReference>
<dbReference type="InterPro" id="IPR013752">
    <property type="entry name" value="KPA_reductase"/>
</dbReference>
<feature type="domain" description="Ketopantoate reductase C-terminal" evidence="8">
    <location>
        <begin position="310"/>
        <end position="442"/>
    </location>
</feature>
<sequence length="466" mass="51163">MVFGHHLLVSHMLGVRPLLRAAASEVCGAKARIHHQIFSSRLASTWTQDADRASPESENRRLSGRIHILGVGNVGTFVAHSLASQPSPPPITLLLHNPGVFYAFQKRKQCLAINSAGLDDIKTGFDVSVLSDGTWYTLPYGAEGNNAPAGGERIAEDMAKNEAEIEAKMADIEEDTEPIECLIVTAKAPATVAALRSVQHRLTPESTVLFIQNGMGVIDAVNKKVFPEPTLRPHYMLGIVSHGLAQRQDRFHVTHTGVGTTILGPVPSQNSRTLASTDKEPDWAPSTKYLLRTLTLTPPLVAVAETPSSIMLYQLEKLAMNSIINPLTALMNCRNGEILYNYSFTRVMRLLLFEVSSVICSLPELQGIPGVENRFSPERLRGMITQLANKTAKNHSSMLQDVRSNKTTEIEFLNGYIIGRGEELGIKCVANYMIKHLVLAKQRESRQKDFSAIPIDITDDPKNSVS</sequence>
<dbReference type="GO" id="GO:0008677">
    <property type="term" value="F:2-dehydropantoate 2-reductase activity"/>
    <property type="evidence" value="ECO:0007669"/>
    <property type="project" value="UniProtKB-EC"/>
</dbReference>
<keyword evidence="6" id="KW-0732">Signal</keyword>
<evidence type="ECO:0000313" key="10">
    <source>
        <dbReference type="Proteomes" id="UP000654913"/>
    </source>
</evidence>
<dbReference type="InterPro" id="IPR013332">
    <property type="entry name" value="KPR_N"/>
</dbReference>
<dbReference type="KEGG" id="apuu:APUU_31142A"/>